<dbReference type="RefSeq" id="XP_031875052.1">
    <property type="nucleotide sequence ID" value="XM_032010998.1"/>
</dbReference>
<reference evidence="3 4" key="1">
    <citation type="journal article" date="2018" name="IMA Fungus">
        <title>IMA Genome-F 9: Draft genome sequence of Annulohypoxylon stygium, Aspergillus mulundensis, Berkeleyomyces basicola (syn. Thielaviopsis basicola), Ceratocystis smalleyi, two Cercospora beticola strains, Coleophoma cylindrospora, Fusarium fracticaudum, Phialophora cf. hyalina, and Morchella septimelata.</title>
        <authorList>
            <person name="Wingfield B.D."/>
            <person name="Bills G.F."/>
            <person name="Dong Y."/>
            <person name="Huang W."/>
            <person name="Nel W.J."/>
            <person name="Swalarsk-Parry B.S."/>
            <person name="Vaghefi N."/>
            <person name="Wilken P.M."/>
            <person name="An Z."/>
            <person name="de Beer Z.W."/>
            <person name="De Vos L."/>
            <person name="Chen L."/>
            <person name="Duong T.A."/>
            <person name="Gao Y."/>
            <person name="Hammerbacher A."/>
            <person name="Kikkert J.R."/>
            <person name="Li Y."/>
            <person name="Li H."/>
            <person name="Li K."/>
            <person name="Li Q."/>
            <person name="Liu X."/>
            <person name="Ma X."/>
            <person name="Naidoo K."/>
            <person name="Pethybridge S.J."/>
            <person name="Sun J."/>
            <person name="Steenkamp E.T."/>
            <person name="van der Nest M.A."/>
            <person name="van Wyk S."/>
            <person name="Wingfield M.J."/>
            <person name="Xiong C."/>
            <person name="Yue Q."/>
            <person name="Zhang X."/>
        </authorList>
    </citation>
    <scope>NUCLEOTIDE SEQUENCE [LARGE SCALE GENOMIC DNA]</scope>
    <source>
        <strain evidence="3 4">BP 5553</strain>
    </source>
</reference>
<dbReference type="PANTHER" id="PTHR11644:SF2">
    <property type="entry name" value="CYTIDINE DEAMINASE"/>
    <property type="match status" value="1"/>
</dbReference>
<accession>A0A370U3Q0</accession>
<feature type="domain" description="CMP/dCMP-type deaminase" evidence="2">
    <location>
        <begin position="8"/>
        <end position="154"/>
    </location>
</feature>
<proteinExistence type="inferred from homology"/>
<dbReference type="SUPFAM" id="SSF53927">
    <property type="entry name" value="Cytidine deaminase-like"/>
    <property type="match status" value="1"/>
</dbReference>
<dbReference type="EMBL" id="NPIC01000001">
    <property type="protein sequence ID" value="RDL42396.1"/>
    <property type="molecule type" value="Genomic_DNA"/>
</dbReference>
<dbReference type="InterPro" id="IPR002125">
    <property type="entry name" value="CMP_dCMP_dom"/>
</dbReference>
<dbReference type="GO" id="GO:0005829">
    <property type="term" value="C:cytosol"/>
    <property type="evidence" value="ECO:0007669"/>
    <property type="project" value="TreeGrafter"/>
</dbReference>
<dbReference type="PROSITE" id="PS51747">
    <property type="entry name" value="CYT_DCMP_DEAMINASES_2"/>
    <property type="match status" value="1"/>
</dbReference>
<protein>
    <recommendedName>
        <fullName evidence="2">CMP/dCMP-type deaminase domain-containing protein</fullName>
    </recommendedName>
</protein>
<dbReference type="OrthoDB" id="414540at2759"/>
<sequence>MPLTPTEQSLIIAAQAAIDAITSTPVPEIAAHTVGAAALSSTGRVFTGVNFFHFLGGVCAENGAFAMAAAAGVASSLAPGIDAGKGDAGKENLVCVVAVTNDSRGVINPCGRCRQFMFDSYPDIRVIVNEGKVGESKLRIASIKELLPFAYKSTFSPGVIEA</sequence>
<dbReference type="GO" id="GO:0055086">
    <property type="term" value="P:nucleobase-containing small molecule metabolic process"/>
    <property type="evidence" value="ECO:0007669"/>
    <property type="project" value="UniProtKB-ARBA"/>
</dbReference>
<dbReference type="GO" id="GO:0004126">
    <property type="term" value="F:cytidine deaminase activity"/>
    <property type="evidence" value="ECO:0007669"/>
    <property type="project" value="UniProtKB-ARBA"/>
</dbReference>
<dbReference type="GeneID" id="43595224"/>
<gene>
    <name evidence="3" type="ORF">BP5553_02375</name>
</gene>
<dbReference type="CDD" id="cd01283">
    <property type="entry name" value="cytidine_deaminase"/>
    <property type="match status" value="1"/>
</dbReference>
<dbReference type="GO" id="GO:0008270">
    <property type="term" value="F:zinc ion binding"/>
    <property type="evidence" value="ECO:0007669"/>
    <property type="project" value="TreeGrafter"/>
</dbReference>
<comment type="caution">
    <text evidence="3">The sequence shown here is derived from an EMBL/GenBank/DDBJ whole genome shotgun (WGS) entry which is preliminary data.</text>
</comment>
<dbReference type="AlphaFoldDB" id="A0A370U3Q0"/>
<dbReference type="GO" id="GO:0072527">
    <property type="term" value="P:pyrimidine-containing compound metabolic process"/>
    <property type="evidence" value="ECO:0007669"/>
    <property type="project" value="UniProtKB-ARBA"/>
</dbReference>
<dbReference type="STRING" id="2656787.A0A370U3Q0"/>
<dbReference type="Proteomes" id="UP000254866">
    <property type="component" value="Unassembled WGS sequence"/>
</dbReference>
<dbReference type="Gene3D" id="3.40.140.10">
    <property type="entry name" value="Cytidine Deaminase, domain 2"/>
    <property type="match status" value="1"/>
</dbReference>
<dbReference type="InterPro" id="IPR050202">
    <property type="entry name" value="Cyt/Deoxycyt_deaminase"/>
</dbReference>
<dbReference type="InterPro" id="IPR016193">
    <property type="entry name" value="Cytidine_deaminase-like"/>
</dbReference>
<dbReference type="PANTHER" id="PTHR11644">
    <property type="entry name" value="CYTIDINE DEAMINASE"/>
    <property type="match status" value="1"/>
</dbReference>
<name>A0A370U3Q0_9HELO</name>
<organism evidence="3 4">
    <name type="scientific">Venustampulla echinocandica</name>
    <dbReference type="NCBI Taxonomy" id="2656787"/>
    <lineage>
        <taxon>Eukaryota</taxon>
        <taxon>Fungi</taxon>
        <taxon>Dikarya</taxon>
        <taxon>Ascomycota</taxon>
        <taxon>Pezizomycotina</taxon>
        <taxon>Leotiomycetes</taxon>
        <taxon>Helotiales</taxon>
        <taxon>Pleuroascaceae</taxon>
        <taxon>Venustampulla</taxon>
    </lineage>
</organism>
<keyword evidence="4" id="KW-1185">Reference proteome</keyword>
<evidence type="ECO:0000259" key="2">
    <source>
        <dbReference type="PROSITE" id="PS51747"/>
    </source>
</evidence>
<evidence type="ECO:0000256" key="1">
    <source>
        <dbReference type="ARBA" id="ARBA00006576"/>
    </source>
</evidence>
<evidence type="ECO:0000313" key="4">
    <source>
        <dbReference type="Proteomes" id="UP000254866"/>
    </source>
</evidence>
<comment type="similarity">
    <text evidence="1">Belongs to the cytidine and deoxycytidylate deaminase family.</text>
</comment>
<evidence type="ECO:0000313" key="3">
    <source>
        <dbReference type="EMBL" id="RDL42396.1"/>
    </source>
</evidence>